<gene>
    <name evidence="5" type="ORF">KV110_19250</name>
</gene>
<dbReference type="PIRSF" id="PIRSF006278">
    <property type="entry name" value="ACCD_DCysDesulf"/>
    <property type="match status" value="1"/>
</dbReference>
<dbReference type="InterPro" id="IPR027278">
    <property type="entry name" value="ACCD_DCysDesulf"/>
</dbReference>
<dbReference type="Pfam" id="PF00291">
    <property type="entry name" value="PALP"/>
    <property type="match status" value="1"/>
</dbReference>
<dbReference type="Proteomes" id="UP000694257">
    <property type="component" value="Chromosome"/>
</dbReference>
<dbReference type="EMBL" id="CP078145">
    <property type="protein sequence ID" value="QXN94987.1"/>
    <property type="molecule type" value="Genomic_DNA"/>
</dbReference>
<dbReference type="PANTHER" id="PTHR43780">
    <property type="entry name" value="1-AMINOCYCLOPROPANE-1-CARBOXYLATE DEAMINASE-RELATED"/>
    <property type="match status" value="1"/>
</dbReference>
<feature type="region of interest" description="Disordered" evidence="3">
    <location>
        <begin position="256"/>
        <end position="277"/>
    </location>
</feature>
<protein>
    <submittedName>
        <fullName evidence="5">Pyridoxal-phosphate dependent enzyme</fullName>
    </submittedName>
</protein>
<evidence type="ECO:0000256" key="2">
    <source>
        <dbReference type="ARBA" id="ARBA00022898"/>
    </source>
</evidence>
<dbReference type="InterPro" id="IPR001926">
    <property type="entry name" value="TrpB-like_PALP"/>
</dbReference>
<evidence type="ECO:0000313" key="6">
    <source>
        <dbReference type="Proteomes" id="UP000694257"/>
    </source>
</evidence>
<evidence type="ECO:0000256" key="1">
    <source>
        <dbReference type="ARBA" id="ARBA00001933"/>
    </source>
</evidence>
<reference evidence="5 6" key="1">
    <citation type="submission" date="2021-07" db="EMBL/GenBank/DDBJ databases">
        <title>Whole Genome Sequence of Nocardia Iowensis.</title>
        <authorList>
            <person name="Lamm A."/>
            <person name="Collins-Fairclough A.M."/>
            <person name="Bunk B."/>
            <person name="Sproer C."/>
        </authorList>
    </citation>
    <scope>NUCLEOTIDE SEQUENCE [LARGE SCALE GENOMIC DNA]</scope>
    <source>
        <strain evidence="5 6">NRRL 5646</strain>
    </source>
</reference>
<keyword evidence="6" id="KW-1185">Reference proteome</keyword>
<evidence type="ECO:0000256" key="3">
    <source>
        <dbReference type="SAM" id="MobiDB-lite"/>
    </source>
</evidence>
<feature type="domain" description="Tryptophan synthase beta chain-like PALP" evidence="4">
    <location>
        <begin position="22"/>
        <end position="326"/>
    </location>
</feature>
<organism evidence="5 6">
    <name type="scientific">Nocardia iowensis</name>
    <dbReference type="NCBI Taxonomy" id="204891"/>
    <lineage>
        <taxon>Bacteria</taxon>
        <taxon>Bacillati</taxon>
        <taxon>Actinomycetota</taxon>
        <taxon>Actinomycetes</taxon>
        <taxon>Mycobacteriales</taxon>
        <taxon>Nocardiaceae</taxon>
        <taxon>Nocardia</taxon>
    </lineage>
</organism>
<accession>A0ABX8RZA9</accession>
<sequence>MSDSLLHQRFPDLADTVPYLRLGAAPTPIRPLDVGTGVPLWCKDDSGYGDGGWGGNKVRKLEWLLPEAHRRGARTILTVGGTGTNWGLATALYGRDQGIETVLALLDQPMDDHVRAQLKRLEKSGATLHFTHTKRRTILTAPWLYLRHMRGRTRPYFLPVGGSSPIGALGYVEGALELADQIAAGAMPEPSHLVTAVGSGGTAAGLALGLRLAGLKTRVVGVVVNDALPLDAPHIVRLAKRAERLLRSRGARFEPTGLRPDDLTSTTDWLGPGYGHPTPAAREAESLAAQDGLRLETVYTAKALAALLHLDTAAGFGAGPVLFLNTYGPRQH</sequence>
<evidence type="ECO:0000259" key="4">
    <source>
        <dbReference type="Pfam" id="PF00291"/>
    </source>
</evidence>
<dbReference type="RefSeq" id="WP_218477722.1">
    <property type="nucleotide sequence ID" value="NZ_BAABJN010000007.1"/>
</dbReference>
<keyword evidence="2" id="KW-0663">Pyridoxal phosphate</keyword>
<proteinExistence type="predicted"/>
<name>A0ABX8RZA9_NOCIO</name>
<dbReference type="PANTHER" id="PTHR43780:SF2">
    <property type="entry name" value="1-AMINOCYCLOPROPANE-1-CARBOXYLATE DEAMINASE-RELATED"/>
    <property type="match status" value="1"/>
</dbReference>
<comment type="cofactor">
    <cofactor evidence="1">
        <name>pyridoxal 5'-phosphate</name>
        <dbReference type="ChEBI" id="CHEBI:597326"/>
    </cofactor>
</comment>
<evidence type="ECO:0000313" key="5">
    <source>
        <dbReference type="EMBL" id="QXN94987.1"/>
    </source>
</evidence>